<name>A0ABQ8YGS5_9EUKA</name>
<dbReference type="Proteomes" id="UP001150062">
    <property type="component" value="Unassembled WGS sequence"/>
</dbReference>
<accession>A0ABQ8YGS5</accession>
<gene>
    <name evidence="2" type="ORF">M0813_22245</name>
</gene>
<evidence type="ECO:0000313" key="2">
    <source>
        <dbReference type="EMBL" id="KAJ6243804.1"/>
    </source>
</evidence>
<feature type="region of interest" description="Disordered" evidence="1">
    <location>
        <begin position="149"/>
        <end position="181"/>
    </location>
</feature>
<keyword evidence="3" id="KW-1185">Reference proteome</keyword>
<evidence type="ECO:0000313" key="3">
    <source>
        <dbReference type="Proteomes" id="UP001150062"/>
    </source>
</evidence>
<protein>
    <submittedName>
        <fullName evidence="2">Uncharacterized protein</fullName>
    </submittedName>
</protein>
<dbReference type="EMBL" id="JAOAOG010000168">
    <property type="protein sequence ID" value="KAJ6243804.1"/>
    <property type="molecule type" value="Genomic_DNA"/>
</dbReference>
<evidence type="ECO:0000256" key="1">
    <source>
        <dbReference type="SAM" id="MobiDB-lite"/>
    </source>
</evidence>
<feature type="compositionally biased region" description="Basic and acidic residues" evidence="1">
    <location>
        <begin position="168"/>
        <end position="179"/>
    </location>
</feature>
<reference evidence="2" key="1">
    <citation type="submission" date="2022-08" db="EMBL/GenBank/DDBJ databases">
        <title>Novel sulfate-reducing endosymbionts in the free-living metamonad Anaeramoeba.</title>
        <authorList>
            <person name="Jerlstrom-Hultqvist J."/>
            <person name="Cepicka I."/>
            <person name="Gallot-Lavallee L."/>
            <person name="Salas-Leiva D."/>
            <person name="Curtis B.A."/>
            <person name="Zahonova K."/>
            <person name="Pipaliya S."/>
            <person name="Dacks J."/>
            <person name="Roger A.J."/>
        </authorList>
    </citation>
    <scope>NUCLEOTIDE SEQUENCE</scope>
    <source>
        <strain evidence="2">Schooner1</strain>
    </source>
</reference>
<organism evidence="2 3">
    <name type="scientific">Anaeramoeba flamelloides</name>
    <dbReference type="NCBI Taxonomy" id="1746091"/>
    <lineage>
        <taxon>Eukaryota</taxon>
        <taxon>Metamonada</taxon>
        <taxon>Anaeramoebidae</taxon>
        <taxon>Anaeramoeba</taxon>
    </lineage>
</organism>
<sequence>MVLDWSNAFNNSINENQCIFNRSKQKSNNLTQTKNIFKINKILRAKIKKEMEKKKEKEIKNEFSHLLKKQSTSEIIEIKKREQFNQTTVLKNPPPSKFWNLHHGLNNITVPRHFGSFINPNQDFSKDQNIKKNQNEGQDYMDAFNFNCKSNNNRKESKENVHQNNKSEVGKEKEKEPYHNTKKSYNNFMNFVNQQNLDLNQQNNSSFQQIELNNFENVFIPN</sequence>
<comment type="caution">
    <text evidence="2">The sequence shown here is derived from an EMBL/GenBank/DDBJ whole genome shotgun (WGS) entry which is preliminary data.</text>
</comment>
<proteinExistence type="predicted"/>